<reference evidence="3 4" key="1">
    <citation type="submission" date="2019-02" db="EMBL/GenBank/DDBJ databases">
        <title>Deep-cultivation of Planctomycetes and their phenomic and genomic characterization uncovers novel biology.</title>
        <authorList>
            <person name="Wiegand S."/>
            <person name="Jogler M."/>
            <person name="Boedeker C."/>
            <person name="Pinto D."/>
            <person name="Vollmers J."/>
            <person name="Rivas-Marin E."/>
            <person name="Kohn T."/>
            <person name="Peeters S.H."/>
            <person name="Heuer A."/>
            <person name="Rast P."/>
            <person name="Oberbeckmann S."/>
            <person name="Bunk B."/>
            <person name="Jeske O."/>
            <person name="Meyerdierks A."/>
            <person name="Storesund J.E."/>
            <person name="Kallscheuer N."/>
            <person name="Luecker S."/>
            <person name="Lage O.M."/>
            <person name="Pohl T."/>
            <person name="Merkel B.J."/>
            <person name="Hornburger P."/>
            <person name="Mueller R.-W."/>
            <person name="Bruemmer F."/>
            <person name="Labrenz M."/>
            <person name="Spormann A.M."/>
            <person name="Op den Camp H."/>
            <person name="Overmann J."/>
            <person name="Amann R."/>
            <person name="Jetten M.S.M."/>
            <person name="Mascher T."/>
            <person name="Medema M.H."/>
            <person name="Devos D.P."/>
            <person name="Kaster A.-K."/>
            <person name="Ovreas L."/>
            <person name="Rohde M."/>
            <person name="Galperin M.Y."/>
            <person name="Jogler C."/>
        </authorList>
    </citation>
    <scope>NUCLEOTIDE SEQUENCE [LARGE SCALE GENOMIC DNA]</scope>
    <source>
        <strain evidence="3 4">ETA_A8</strain>
    </source>
</reference>
<dbReference type="KEGG" id="aagg:ETAA8_59620"/>
<dbReference type="Gene3D" id="3.30.530.20">
    <property type="match status" value="1"/>
</dbReference>
<dbReference type="InterPro" id="IPR023393">
    <property type="entry name" value="START-like_dom_sf"/>
</dbReference>
<evidence type="ECO:0000313" key="3">
    <source>
        <dbReference type="EMBL" id="QDU30813.1"/>
    </source>
</evidence>
<dbReference type="RefSeq" id="WP_145096878.1">
    <property type="nucleotide sequence ID" value="NZ_CP036274.1"/>
</dbReference>
<feature type="domain" description="Activator of Hsp90 ATPase homologue 1/2-like C-terminal" evidence="2">
    <location>
        <begin position="16"/>
        <end position="146"/>
    </location>
</feature>
<dbReference type="EMBL" id="CP036274">
    <property type="protein sequence ID" value="QDU30813.1"/>
    <property type="molecule type" value="Genomic_DNA"/>
</dbReference>
<dbReference type="OrthoDB" id="190358at2"/>
<dbReference type="AlphaFoldDB" id="A0A517YKS7"/>
<sequence length="146" mass="16565">MDQEFPVRASAMHQFAAPAERVYDAWLKPSKLAQWMFGPNIRDEQIISLDLDPQVGGQFKFVVLRQGAEVAHVGEYLELVRPTRLAFTWATVDTLPDVSRVEIEIVPQGEDCHLTLQHQMQPKWAAFAQKAHAGWTQMLVKLAEVV</sequence>
<protein>
    <recommendedName>
        <fullName evidence="2">Activator of Hsp90 ATPase homologue 1/2-like C-terminal domain-containing protein</fullName>
    </recommendedName>
</protein>
<evidence type="ECO:0000256" key="1">
    <source>
        <dbReference type="ARBA" id="ARBA00006817"/>
    </source>
</evidence>
<dbReference type="Proteomes" id="UP000315017">
    <property type="component" value="Chromosome"/>
</dbReference>
<evidence type="ECO:0000259" key="2">
    <source>
        <dbReference type="Pfam" id="PF08327"/>
    </source>
</evidence>
<comment type="similarity">
    <text evidence="1">Belongs to the AHA1 family.</text>
</comment>
<dbReference type="InterPro" id="IPR013538">
    <property type="entry name" value="ASHA1/2-like_C"/>
</dbReference>
<gene>
    <name evidence="3" type="ORF">ETAA8_59620</name>
</gene>
<organism evidence="3 4">
    <name type="scientific">Anatilimnocola aggregata</name>
    <dbReference type="NCBI Taxonomy" id="2528021"/>
    <lineage>
        <taxon>Bacteria</taxon>
        <taxon>Pseudomonadati</taxon>
        <taxon>Planctomycetota</taxon>
        <taxon>Planctomycetia</taxon>
        <taxon>Pirellulales</taxon>
        <taxon>Pirellulaceae</taxon>
        <taxon>Anatilimnocola</taxon>
    </lineage>
</organism>
<dbReference type="CDD" id="cd07814">
    <property type="entry name" value="SRPBCC_CalC_Aha1-like"/>
    <property type="match status" value="1"/>
</dbReference>
<dbReference type="Pfam" id="PF08327">
    <property type="entry name" value="AHSA1"/>
    <property type="match status" value="1"/>
</dbReference>
<accession>A0A517YKS7</accession>
<name>A0A517YKS7_9BACT</name>
<evidence type="ECO:0000313" key="4">
    <source>
        <dbReference type="Proteomes" id="UP000315017"/>
    </source>
</evidence>
<dbReference type="SUPFAM" id="SSF55961">
    <property type="entry name" value="Bet v1-like"/>
    <property type="match status" value="1"/>
</dbReference>
<keyword evidence="4" id="KW-1185">Reference proteome</keyword>
<proteinExistence type="inferred from homology"/>